<dbReference type="EnsemblPlants" id="PNT73072">
    <property type="protein sequence ID" value="PNT73072"/>
    <property type="gene ID" value="BRADI_2g53070v3"/>
</dbReference>
<dbReference type="PANTHER" id="PTHR32467">
    <property type="entry name" value="AP2-LIKE ETHYLENE-RESPONSIVE TRANSCRIPTION FACTOR"/>
    <property type="match status" value="1"/>
</dbReference>
<accession>A0A2K2DFL7</accession>
<dbReference type="InterPro" id="IPR036955">
    <property type="entry name" value="AP2/ERF_dom_sf"/>
</dbReference>
<comment type="subcellular location">
    <subcellularLocation>
        <location evidence="1">Nucleus</location>
    </subcellularLocation>
</comment>
<evidence type="ECO:0000259" key="8">
    <source>
        <dbReference type="PROSITE" id="PS51032"/>
    </source>
</evidence>
<dbReference type="InterPro" id="IPR016177">
    <property type="entry name" value="DNA-bd_dom_sf"/>
</dbReference>
<dbReference type="ExpressionAtlas" id="A0A2K2DFL7">
    <property type="expression patterns" value="baseline"/>
</dbReference>
<dbReference type="SMART" id="SM00380">
    <property type="entry name" value="AP2"/>
    <property type="match status" value="2"/>
</dbReference>
<keyword evidence="3" id="KW-0238">DNA-binding</keyword>
<dbReference type="GO" id="GO:0003677">
    <property type="term" value="F:DNA binding"/>
    <property type="evidence" value="ECO:0007669"/>
    <property type="project" value="UniProtKB-KW"/>
</dbReference>
<dbReference type="SUPFAM" id="SSF54171">
    <property type="entry name" value="DNA-binding domain"/>
    <property type="match status" value="2"/>
</dbReference>
<dbReference type="GO" id="GO:0003700">
    <property type="term" value="F:DNA-binding transcription factor activity"/>
    <property type="evidence" value="ECO:0007669"/>
    <property type="project" value="InterPro"/>
</dbReference>
<evidence type="ECO:0000256" key="5">
    <source>
        <dbReference type="ARBA" id="ARBA00023242"/>
    </source>
</evidence>
<sequence length="298" mass="32824">MFPLVYLGSYHTEEAAARTYDLAALKYWGSHCGLLNFPVDTYKQECEKMQRMTREEYIASLRRVSSGFTRGVSKYRGVAKHHQNGRWEARIGYANGRKYLYLGTFGTQEEAARAYDLAAIQRRGLGAVTNFDARCYTDEHLQSQPRPCSCKAEPDPEPEPEPAAAARPCPAAPLPLLQLKIEPGLDDVEPAAPALRGDMEREDVDRAIAEVLRALCVDRADFEARYPPRRGGVIWTSAPDDVRDLPGHVGFEDDIEGVLFDDAANAAFSVSCAAATISSLASGRRRPASIGLGEAEWA</sequence>
<feature type="domain" description="AP2/ERF" evidence="8">
    <location>
        <begin position="74"/>
        <end position="132"/>
    </location>
</feature>
<dbReference type="PROSITE" id="PS51032">
    <property type="entry name" value="AP2_ERF"/>
    <property type="match status" value="2"/>
</dbReference>
<reference evidence="9 10" key="1">
    <citation type="journal article" date="2010" name="Nature">
        <title>Genome sequencing and analysis of the model grass Brachypodium distachyon.</title>
        <authorList>
            <consortium name="International Brachypodium Initiative"/>
        </authorList>
    </citation>
    <scope>NUCLEOTIDE SEQUENCE [LARGE SCALE GENOMIC DNA]</scope>
    <source>
        <strain evidence="9 10">Bd21</strain>
    </source>
</reference>
<evidence type="ECO:0000313" key="11">
    <source>
        <dbReference type="Proteomes" id="UP000008810"/>
    </source>
</evidence>
<dbReference type="InterPro" id="IPR001471">
    <property type="entry name" value="AP2/ERF_dom"/>
</dbReference>
<dbReference type="STRING" id="15368.A0A2K2DFL7"/>
<dbReference type="PANTHER" id="PTHR32467:SF252">
    <property type="entry name" value="AP2_ERF DOMAIN-CONTAINING PROTEIN"/>
    <property type="match status" value="1"/>
</dbReference>
<dbReference type="Gene3D" id="3.30.730.10">
    <property type="entry name" value="AP2/ERF domain"/>
    <property type="match status" value="2"/>
</dbReference>
<dbReference type="InParanoid" id="A0A2K2DFL7"/>
<keyword evidence="4" id="KW-0804">Transcription</keyword>
<dbReference type="CDD" id="cd00018">
    <property type="entry name" value="AP2"/>
    <property type="match status" value="1"/>
</dbReference>
<gene>
    <name evidence="9" type="ORF">BRADI_2g53070v3</name>
</gene>
<dbReference type="Proteomes" id="UP000008810">
    <property type="component" value="Chromosome 2"/>
</dbReference>
<name>A0A2K2DFL7_BRADI</name>
<dbReference type="Gramene" id="PNT73072">
    <property type="protein sequence ID" value="PNT73072"/>
    <property type="gene ID" value="BRADI_2g53070v3"/>
</dbReference>
<reference evidence="9" key="2">
    <citation type="submission" date="2017-06" db="EMBL/GenBank/DDBJ databases">
        <title>WGS assembly of Brachypodium distachyon.</title>
        <authorList>
            <consortium name="The International Brachypodium Initiative"/>
            <person name="Lucas S."/>
            <person name="Harmon-Smith M."/>
            <person name="Lail K."/>
            <person name="Tice H."/>
            <person name="Grimwood J."/>
            <person name="Bruce D."/>
            <person name="Barry K."/>
            <person name="Shu S."/>
            <person name="Lindquist E."/>
            <person name="Wang M."/>
            <person name="Pitluck S."/>
            <person name="Vogel J.P."/>
            <person name="Garvin D.F."/>
            <person name="Mockler T.C."/>
            <person name="Schmutz J."/>
            <person name="Rokhsar D."/>
            <person name="Bevan M.W."/>
        </authorList>
    </citation>
    <scope>NUCLEOTIDE SEQUENCE</scope>
    <source>
        <strain evidence="9">Bd21</strain>
    </source>
</reference>
<reference evidence="10" key="3">
    <citation type="submission" date="2018-08" db="UniProtKB">
        <authorList>
            <consortium name="EnsemblPlants"/>
        </authorList>
    </citation>
    <scope>IDENTIFICATION</scope>
    <source>
        <strain evidence="10">cv. Bd21</strain>
    </source>
</reference>
<protein>
    <recommendedName>
        <fullName evidence="8">AP2/ERF domain-containing protein</fullName>
    </recommendedName>
</protein>
<proteinExistence type="inferred from homology"/>
<comment type="similarity">
    <text evidence="6">Belongs to the AP2/ERF transcription factor family. AP2 subfamily.</text>
</comment>
<feature type="region of interest" description="Disordered" evidence="7">
    <location>
        <begin position="142"/>
        <end position="168"/>
    </location>
</feature>
<keyword evidence="5" id="KW-0539">Nucleus</keyword>
<evidence type="ECO:0000256" key="3">
    <source>
        <dbReference type="ARBA" id="ARBA00023125"/>
    </source>
</evidence>
<evidence type="ECO:0000256" key="2">
    <source>
        <dbReference type="ARBA" id="ARBA00023015"/>
    </source>
</evidence>
<feature type="domain" description="AP2/ERF" evidence="8">
    <location>
        <begin position="1"/>
        <end position="38"/>
    </location>
</feature>
<dbReference type="AlphaFoldDB" id="A0A2K2DFL7"/>
<evidence type="ECO:0000256" key="6">
    <source>
        <dbReference type="ARBA" id="ARBA00037973"/>
    </source>
</evidence>
<dbReference type="Pfam" id="PF00847">
    <property type="entry name" value="AP2"/>
    <property type="match status" value="1"/>
</dbReference>
<evidence type="ECO:0000313" key="10">
    <source>
        <dbReference type="EnsemblPlants" id="PNT73072"/>
    </source>
</evidence>
<evidence type="ECO:0000256" key="4">
    <source>
        <dbReference type="ARBA" id="ARBA00023163"/>
    </source>
</evidence>
<evidence type="ECO:0000256" key="7">
    <source>
        <dbReference type="SAM" id="MobiDB-lite"/>
    </source>
</evidence>
<dbReference type="EMBL" id="CM000881">
    <property type="protein sequence ID" value="PNT73072.1"/>
    <property type="molecule type" value="Genomic_DNA"/>
</dbReference>
<keyword evidence="2" id="KW-0805">Transcription regulation</keyword>
<keyword evidence="11" id="KW-1185">Reference proteome</keyword>
<evidence type="ECO:0000313" key="9">
    <source>
        <dbReference type="EMBL" id="PNT73072.1"/>
    </source>
</evidence>
<organism evidence="9">
    <name type="scientific">Brachypodium distachyon</name>
    <name type="common">Purple false brome</name>
    <name type="synonym">Trachynia distachya</name>
    <dbReference type="NCBI Taxonomy" id="15368"/>
    <lineage>
        <taxon>Eukaryota</taxon>
        <taxon>Viridiplantae</taxon>
        <taxon>Streptophyta</taxon>
        <taxon>Embryophyta</taxon>
        <taxon>Tracheophyta</taxon>
        <taxon>Spermatophyta</taxon>
        <taxon>Magnoliopsida</taxon>
        <taxon>Liliopsida</taxon>
        <taxon>Poales</taxon>
        <taxon>Poaceae</taxon>
        <taxon>BOP clade</taxon>
        <taxon>Pooideae</taxon>
        <taxon>Stipodae</taxon>
        <taxon>Brachypodieae</taxon>
        <taxon>Brachypodium</taxon>
    </lineage>
</organism>
<dbReference type="OrthoDB" id="207175at2759"/>
<dbReference type="GO" id="GO:0005634">
    <property type="term" value="C:nucleus"/>
    <property type="evidence" value="ECO:0007669"/>
    <property type="project" value="UniProtKB-SubCell"/>
</dbReference>
<evidence type="ECO:0000256" key="1">
    <source>
        <dbReference type="ARBA" id="ARBA00004123"/>
    </source>
</evidence>